<dbReference type="Pfam" id="PF13280">
    <property type="entry name" value="WYL"/>
    <property type="match status" value="1"/>
</dbReference>
<feature type="domain" description="WYL" evidence="1">
    <location>
        <begin position="165"/>
        <end position="232"/>
    </location>
</feature>
<dbReference type="RefSeq" id="WP_205292075.1">
    <property type="nucleotide sequence ID" value="NZ_CP074406.1"/>
</dbReference>
<proteinExistence type="predicted"/>
<dbReference type="InterPro" id="IPR051534">
    <property type="entry name" value="CBASS_pafABC_assoc_protein"/>
</dbReference>
<dbReference type="PROSITE" id="PS52050">
    <property type="entry name" value="WYL"/>
    <property type="match status" value="1"/>
</dbReference>
<organism evidence="2 3">
    <name type="scientific">Nocardioides faecalis</name>
    <dbReference type="NCBI Taxonomy" id="2803858"/>
    <lineage>
        <taxon>Bacteria</taxon>
        <taxon>Bacillati</taxon>
        <taxon>Actinomycetota</taxon>
        <taxon>Actinomycetes</taxon>
        <taxon>Propionibacteriales</taxon>
        <taxon>Nocardioidaceae</taxon>
        <taxon>Nocardioides</taxon>
    </lineage>
</organism>
<evidence type="ECO:0000259" key="1">
    <source>
        <dbReference type="Pfam" id="PF13280"/>
    </source>
</evidence>
<dbReference type="AlphaFoldDB" id="A0A938Y9V3"/>
<dbReference type="PANTHER" id="PTHR34580:SF1">
    <property type="entry name" value="PROTEIN PAFC"/>
    <property type="match status" value="1"/>
</dbReference>
<dbReference type="EMBL" id="JAERTX010000010">
    <property type="protein sequence ID" value="MBM9460778.1"/>
    <property type="molecule type" value="Genomic_DNA"/>
</dbReference>
<protein>
    <submittedName>
        <fullName evidence="2">WYL domain-containing protein</fullName>
    </submittedName>
</protein>
<comment type="caution">
    <text evidence="2">The sequence shown here is derived from an EMBL/GenBank/DDBJ whole genome shotgun (WGS) entry which is preliminary data.</text>
</comment>
<accession>A0A938Y9V3</accession>
<dbReference type="Proteomes" id="UP000663791">
    <property type="component" value="Unassembled WGS sequence"/>
</dbReference>
<evidence type="ECO:0000313" key="3">
    <source>
        <dbReference type="Proteomes" id="UP000663791"/>
    </source>
</evidence>
<name>A0A938Y9V3_9ACTN</name>
<evidence type="ECO:0000313" key="2">
    <source>
        <dbReference type="EMBL" id="MBM9460778.1"/>
    </source>
</evidence>
<keyword evidence="3" id="KW-1185">Reference proteome</keyword>
<reference evidence="2" key="1">
    <citation type="submission" date="2021-01" db="EMBL/GenBank/DDBJ databases">
        <title>Novel species in genus Nocardioides.</title>
        <authorList>
            <person name="Zhang G."/>
        </authorList>
    </citation>
    <scope>NUCLEOTIDE SEQUENCE</scope>
    <source>
        <strain evidence="2">Zg-536</strain>
    </source>
</reference>
<dbReference type="InterPro" id="IPR026881">
    <property type="entry name" value="WYL_dom"/>
</dbReference>
<sequence>MSRSAQPPTPRYVARIARLPRVFERLTRHPDGVALATLAADLGAEVEELREDLLAFYTADVDSDWLLGLGRPEVLEFLGPDGVEQDPNAAEVVRIVTERPAELGVEHVDAGELALVHAAAMALLEIEPDDTALREAIDVLTETMLGPAAGSSGEPQRDQHLPDRHLPVLQQAQREHTAVRILYSRDWAEGVTEREIEPYRLVRTRRGWEVDAGPADEAGNLRTYLISNLRTVSPTDRRFTPPADLDERLAAQRATTTVRVLLPQSARWVADLYAERVTVVDDDEESVVVDLELLPPLERRVGRLLLAAGTDAFVVDPPELEAGAVTLASELLEHHGG</sequence>
<gene>
    <name evidence="2" type="ORF">JK386_12780</name>
</gene>
<dbReference type="PANTHER" id="PTHR34580">
    <property type="match status" value="1"/>
</dbReference>